<dbReference type="Proteomes" id="UP000295390">
    <property type="component" value="Unassembled WGS sequence"/>
</dbReference>
<accession>A0A4R6T9L8</accession>
<evidence type="ECO:0000313" key="2">
    <source>
        <dbReference type="Proteomes" id="UP000295390"/>
    </source>
</evidence>
<proteinExistence type="predicted"/>
<evidence type="ECO:0000313" key="1">
    <source>
        <dbReference type="EMBL" id="TDQ22696.1"/>
    </source>
</evidence>
<sequence>MKKLLLLVLVPFLLECSKKEESDVFIGAYRSLDKVIPYPYLFKYKGKKLSLYNHMGKIIGEHQIDSIKEKDALKIADKEFLVCRKRNERITMFDLSDTINFPRYKDESRSPIYKYLAVFKKTSFNKINMKIEGVRKHLESKVWKYNVEKSGNDNPNEDFVIEKVYSFKEDKVIELTNYYYKEEKIISEHQSMKFELFKIDNQLFLSLSKQTDNPLPILQITAISDSRISLKDYSVRDLKGKKIIFDSTSFNSGNFNAYVKKSNDFENCFEGYQGEYYHDDVTYKKGNEFLINFVNDGIPKVQENKKGYIIIHFNINCNKKIGDFGLIQMTREYKKTSFSNELVKHLVNKVASLKDWPNIEESTSNYKDVHAFLMFKVDNGKIVDLCP</sequence>
<protein>
    <submittedName>
        <fullName evidence="1">Uncharacterized protein</fullName>
    </submittedName>
</protein>
<name>A0A4R6T9L8_9FLAO</name>
<comment type="caution">
    <text evidence="1">The sequence shown here is derived from an EMBL/GenBank/DDBJ whole genome shotgun (WGS) entry which is preliminary data.</text>
</comment>
<gene>
    <name evidence="1" type="ORF">DFQ07_2713</name>
</gene>
<keyword evidence="2" id="KW-1185">Reference proteome</keyword>
<organism evidence="1 2">
    <name type="scientific">Tenacibaculum caenipelagi</name>
    <dbReference type="NCBI Taxonomy" id="1325435"/>
    <lineage>
        <taxon>Bacteria</taxon>
        <taxon>Pseudomonadati</taxon>
        <taxon>Bacteroidota</taxon>
        <taxon>Flavobacteriia</taxon>
        <taxon>Flavobacteriales</taxon>
        <taxon>Flavobacteriaceae</taxon>
        <taxon>Tenacibaculum</taxon>
    </lineage>
</organism>
<dbReference type="EMBL" id="SNYH01000006">
    <property type="protein sequence ID" value="TDQ22696.1"/>
    <property type="molecule type" value="Genomic_DNA"/>
</dbReference>
<reference evidence="1 2" key="1">
    <citation type="submission" date="2019-03" db="EMBL/GenBank/DDBJ databases">
        <title>Genomic Encyclopedia of Type Strains, Phase III (KMG-III): the genomes of soil and plant-associated and newly described type strains.</title>
        <authorList>
            <person name="Whitman W."/>
        </authorList>
    </citation>
    <scope>NUCLEOTIDE SEQUENCE [LARGE SCALE GENOMIC DNA]</scope>
    <source>
        <strain evidence="1 2">CECT 8283</strain>
    </source>
</reference>
<dbReference type="AlphaFoldDB" id="A0A4R6T9L8"/>